<evidence type="ECO:0000256" key="5">
    <source>
        <dbReference type="ARBA" id="ARBA00023180"/>
    </source>
</evidence>
<evidence type="ECO:0000256" key="6">
    <source>
        <dbReference type="SAM" id="MobiDB-lite"/>
    </source>
</evidence>
<keyword evidence="5" id="KW-0325">Glycoprotein</keyword>
<evidence type="ECO:0000313" key="10">
    <source>
        <dbReference type="Ensembl" id="ENSEBUP00000009961.1"/>
    </source>
</evidence>
<feature type="domain" description="Ig-like" evidence="9">
    <location>
        <begin position="873"/>
        <end position="962"/>
    </location>
</feature>
<dbReference type="Pfam" id="PF07679">
    <property type="entry name" value="I-set"/>
    <property type="match status" value="2"/>
</dbReference>
<dbReference type="InterPro" id="IPR013783">
    <property type="entry name" value="Ig-like_fold"/>
</dbReference>
<dbReference type="InterPro" id="IPR013098">
    <property type="entry name" value="Ig_I-set"/>
</dbReference>
<reference evidence="10" key="1">
    <citation type="submission" date="2025-08" db="UniProtKB">
        <authorList>
            <consortium name="Ensembl"/>
        </authorList>
    </citation>
    <scope>IDENTIFICATION</scope>
</reference>
<keyword evidence="2 8" id="KW-0732">Signal</keyword>
<feature type="region of interest" description="Disordered" evidence="6">
    <location>
        <begin position="1117"/>
        <end position="1172"/>
    </location>
</feature>
<feature type="signal peptide" evidence="8">
    <location>
        <begin position="1"/>
        <end position="17"/>
    </location>
</feature>
<evidence type="ECO:0000256" key="4">
    <source>
        <dbReference type="ARBA" id="ARBA00023157"/>
    </source>
</evidence>
<keyword evidence="4" id="KW-1015">Disulfide bond</keyword>
<dbReference type="SUPFAM" id="SSF52058">
    <property type="entry name" value="L domain-like"/>
    <property type="match status" value="3"/>
</dbReference>
<dbReference type="Pfam" id="PF13927">
    <property type="entry name" value="Ig_3"/>
    <property type="match status" value="1"/>
</dbReference>
<dbReference type="Gene3D" id="3.80.10.10">
    <property type="entry name" value="Ribonuclease Inhibitor"/>
    <property type="match status" value="3"/>
</dbReference>
<evidence type="ECO:0000256" key="3">
    <source>
        <dbReference type="ARBA" id="ARBA00022737"/>
    </source>
</evidence>
<evidence type="ECO:0000256" key="2">
    <source>
        <dbReference type="ARBA" id="ARBA00022729"/>
    </source>
</evidence>
<dbReference type="Gene3D" id="2.60.40.10">
    <property type="entry name" value="Immunoglobulins"/>
    <property type="match status" value="3"/>
</dbReference>
<feature type="domain" description="Ig-like" evidence="9">
    <location>
        <begin position="967"/>
        <end position="1053"/>
    </location>
</feature>
<dbReference type="SMART" id="SM00013">
    <property type="entry name" value="LRRNT"/>
    <property type="match status" value="1"/>
</dbReference>
<dbReference type="SMART" id="SM00365">
    <property type="entry name" value="LRR_SD22"/>
    <property type="match status" value="9"/>
</dbReference>
<organism evidence="10 11">
    <name type="scientific">Eptatretus burgeri</name>
    <name type="common">Inshore hagfish</name>
    <dbReference type="NCBI Taxonomy" id="7764"/>
    <lineage>
        <taxon>Eukaryota</taxon>
        <taxon>Metazoa</taxon>
        <taxon>Chordata</taxon>
        <taxon>Craniata</taxon>
        <taxon>Vertebrata</taxon>
        <taxon>Cyclostomata</taxon>
        <taxon>Myxini</taxon>
        <taxon>Myxiniformes</taxon>
        <taxon>Myxinidae</taxon>
        <taxon>Eptatretinae</taxon>
        <taxon>Eptatretus</taxon>
    </lineage>
</organism>
<feature type="region of interest" description="Disordered" evidence="6">
    <location>
        <begin position="1221"/>
        <end position="1252"/>
    </location>
</feature>
<feature type="compositionally biased region" description="Basic and acidic residues" evidence="6">
    <location>
        <begin position="1230"/>
        <end position="1241"/>
    </location>
</feature>
<keyword evidence="7" id="KW-0812">Transmembrane</keyword>
<feature type="transmembrane region" description="Helical" evidence="7">
    <location>
        <begin position="1082"/>
        <end position="1105"/>
    </location>
</feature>
<keyword evidence="11" id="KW-1185">Reference proteome</keyword>
<dbReference type="InterPro" id="IPR000372">
    <property type="entry name" value="LRRNT"/>
</dbReference>
<dbReference type="SMART" id="SM00408">
    <property type="entry name" value="IGc2"/>
    <property type="match status" value="3"/>
</dbReference>
<evidence type="ECO:0000259" key="9">
    <source>
        <dbReference type="PROSITE" id="PS50835"/>
    </source>
</evidence>
<keyword evidence="7" id="KW-1133">Transmembrane helix</keyword>
<dbReference type="PANTHER" id="PTHR24366:SF65">
    <property type="entry name" value="LEUCINE RICH REPEATS AND IMMUNOGLOBULIN LIKE DOMAINS 3"/>
    <property type="match status" value="1"/>
</dbReference>
<dbReference type="CDD" id="cd05763">
    <property type="entry name" value="IgI_LRIG1-like"/>
    <property type="match status" value="1"/>
</dbReference>
<dbReference type="PROSITE" id="PS51450">
    <property type="entry name" value="LRR"/>
    <property type="match status" value="9"/>
</dbReference>
<keyword evidence="3" id="KW-0677">Repeat</keyword>
<dbReference type="PROSITE" id="PS50835">
    <property type="entry name" value="IG_LIKE"/>
    <property type="match status" value="3"/>
</dbReference>
<evidence type="ECO:0000313" key="11">
    <source>
        <dbReference type="Proteomes" id="UP000694388"/>
    </source>
</evidence>
<dbReference type="AlphaFoldDB" id="A0A8C4Q4M1"/>
<sequence>MAVLSWFFGVLLPFSFAWPTMCWSCPSLCLCPSHSTIRCTSQSLTRLPGDIAAHVKLLDLSRNLLQTVDPVSVQHLTNLLEVRLAHNKLSEIPNFGEATSNITVLSLHHNSISAVHPVQLLLYTSLRTLDLGANQLSNISPDSFPSTVPLHTLVLNGNAIHALHAGCLDSLSTSLRVLRLALNGLTSLPKKTFNLGQLQELDLSRNDLHRLEGLTFFHLEALKVLHLQRNSIVELDDDAFLGLRTIRSLNLQHNVIPAVSTGWVYGLESLQQLSLSHNNLTRIDGNAWSFCPNLLDLDLAWNNLPHLEKGSFSGLPTLQLLGLAHNSIGHVTSGAFHGLDALQSLDMSRNQLHSADALALRQLRSLKEVRLAHNKLTEIPNFGEAAPNITLLSLHRNRIRTLHAEHLARCSSLLTLDLSANHLTGKGLHNFSSTIPLHTLVLSGNRIRVLHAGSLDSLSSSLRVLHLARNRLTSLPKKAFNLEQLQELDLSHNRLRWVEGLTFHLEALETLHLQHNFITDLMDGSFWGLHAIRSLNLQHNLIPAVSTGWVYGLRSLRQLYLSRNNITRIDANAWSFCPHLFELDLAWNGLDHLDKESFSGLPALRRLSLEHNSIGHVAEGAFHGLDALRSLNISHNEISWSVEDTNGAFSGFVMALFRGLQGNKIKLITKNAFSQLESLEELDLEDNPIISIQADALMSLKALKHLRLNSSNLLCDCQLQWLTPWLTQQGVGQSVHIICGHPTWLRGHPVYLVSPEHFVCENLTKPRIVVQPETHSALRGSDVSFICSALTPLDSTLTFLWRKDNLPLSSSEGEVHTQDRKHPEAGASHDEVTSELRLPAVDFAHEGRYQCLASNALGTAYSDKARLTVSVFPSFTKMPRDQSLRVGMTARLECAAAGHPAPQVAWQKDGGTDFPAARERRMHVMPTDDVFFIVGLKPADAGVYTCTAQNAAGSITANATLAVLETPWFVRPLRDRTVVVGETAVLHCIAAGSPPPRLTWSRRNEPLTLTERHFFAADNQLLVIVNASPEDSGSYTCELSNTLGTERGRLHLSVVRSPDCQVPPEPQVTGMAASSSDQATTVGVVVIVVVCCVVGTSVVWVIIIYHTRRRGEAYSVSNTDDTLVPPDVPSYLSSQGTLAERPEGSGRSESGSSNQLTSSPGVRPPVLEDPGVGVPPEVAPLCAECCQRSVGGGESMSDEVSSKLSSVVGSSSEFAMTTHAGHVTTPYPSNHDRPHGVKEHSLLGGLQSQSQV</sequence>
<dbReference type="InterPro" id="IPR003591">
    <property type="entry name" value="Leu-rich_rpt_typical-subtyp"/>
</dbReference>
<feature type="region of interest" description="Disordered" evidence="6">
    <location>
        <begin position="809"/>
        <end position="831"/>
    </location>
</feature>
<dbReference type="InterPro" id="IPR003598">
    <property type="entry name" value="Ig_sub2"/>
</dbReference>
<dbReference type="Proteomes" id="UP000694388">
    <property type="component" value="Unplaced"/>
</dbReference>
<evidence type="ECO:0000256" key="8">
    <source>
        <dbReference type="SAM" id="SignalP"/>
    </source>
</evidence>
<dbReference type="Pfam" id="PF13855">
    <property type="entry name" value="LRR_8"/>
    <property type="match status" value="7"/>
</dbReference>
<dbReference type="FunFam" id="2.60.40.10:FF:000150">
    <property type="entry name" value="Leucine rich repeats and immunoglobulin like domains 3"/>
    <property type="match status" value="1"/>
</dbReference>
<evidence type="ECO:0000256" key="1">
    <source>
        <dbReference type="ARBA" id="ARBA00022614"/>
    </source>
</evidence>
<dbReference type="PRINTS" id="PR00019">
    <property type="entry name" value="LEURICHRPT"/>
</dbReference>
<keyword evidence="1" id="KW-0433">Leucine-rich repeat</keyword>
<dbReference type="OMA" id="GWRVWER"/>
<keyword evidence="7" id="KW-0472">Membrane</keyword>
<dbReference type="PANTHER" id="PTHR24366">
    <property type="entry name" value="IG(IMMUNOGLOBULIN) AND LRR(LEUCINE RICH REPEAT) DOMAINS"/>
    <property type="match status" value="1"/>
</dbReference>
<proteinExistence type="predicted"/>
<dbReference type="Ensembl" id="ENSEBUT00000010496.1">
    <property type="protein sequence ID" value="ENSEBUP00000009961.1"/>
    <property type="gene ID" value="ENSEBUG00000006394.1"/>
</dbReference>
<reference evidence="10" key="2">
    <citation type="submission" date="2025-09" db="UniProtKB">
        <authorList>
            <consortium name="Ensembl"/>
        </authorList>
    </citation>
    <scope>IDENTIFICATION</scope>
</reference>
<dbReference type="InterPro" id="IPR032675">
    <property type="entry name" value="LRR_dom_sf"/>
</dbReference>
<dbReference type="InterPro" id="IPR001611">
    <property type="entry name" value="Leu-rich_rpt"/>
</dbReference>
<feature type="chain" id="PRO_5034382209" evidence="8">
    <location>
        <begin position="18"/>
        <end position="1252"/>
    </location>
</feature>
<dbReference type="InterPro" id="IPR036179">
    <property type="entry name" value="Ig-like_dom_sf"/>
</dbReference>
<dbReference type="InterPro" id="IPR000483">
    <property type="entry name" value="Cys-rich_flank_reg_C"/>
</dbReference>
<dbReference type="InterPro" id="IPR007110">
    <property type="entry name" value="Ig-like_dom"/>
</dbReference>
<dbReference type="FunFam" id="2.60.40.10:FF:000161">
    <property type="entry name" value="Leucine rich repeats and immunoglobulin like domains 2"/>
    <property type="match status" value="1"/>
</dbReference>
<dbReference type="GeneTree" id="ENSGT00940000157098"/>
<dbReference type="SMART" id="SM00369">
    <property type="entry name" value="LRR_TYP"/>
    <property type="match status" value="24"/>
</dbReference>
<name>A0A8C4Q4M1_EPTBU</name>
<dbReference type="SUPFAM" id="SSF48726">
    <property type="entry name" value="Immunoglobulin"/>
    <property type="match status" value="3"/>
</dbReference>
<dbReference type="SMART" id="SM00409">
    <property type="entry name" value="IG"/>
    <property type="match status" value="3"/>
</dbReference>
<feature type="compositionally biased region" description="Basic and acidic residues" evidence="6">
    <location>
        <begin position="813"/>
        <end position="831"/>
    </location>
</feature>
<protein>
    <submittedName>
        <fullName evidence="10">Leucine-rich repeats and immunoglobulin-like domains 3</fullName>
    </submittedName>
</protein>
<feature type="domain" description="Ig-like" evidence="9">
    <location>
        <begin position="766"/>
        <end position="868"/>
    </location>
</feature>
<dbReference type="FunFam" id="3.80.10.10:FF:000023">
    <property type="entry name" value="Leucine rich repeats and immunoglobulin like domains 3"/>
    <property type="match status" value="1"/>
</dbReference>
<accession>A0A8C4Q4M1</accession>
<dbReference type="InterPro" id="IPR003599">
    <property type="entry name" value="Ig_sub"/>
</dbReference>
<evidence type="ECO:0000256" key="7">
    <source>
        <dbReference type="SAM" id="Phobius"/>
    </source>
</evidence>
<dbReference type="SMART" id="SM00082">
    <property type="entry name" value="LRRCT"/>
    <property type="match status" value="1"/>
</dbReference>